<evidence type="ECO:0000313" key="4">
    <source>
        <dbReference type="EMBL" id="CAB4872026.1"/>
    </source>
</evidence>
<dbReference type="InterPro" id="IPR051010">
    <property type="entry name" value="BCAA_transport"/>
</dbReference>
<dbReference type="Pfam" id="PF13458">
    <property type="entry name" value="Peripla_BP_6"/>
    <property type="match status" value="1"/>
</dbReference>
<accession>A0A6J6RS92</accession>
<dbReference type="AlphaFoldDB" id="A0A6J6RS92"/>
<evidence type="ECO:0000256" key="1">
    <source>
        <dbReference type="ARBA" id="ARBA00022729"/>
    </source>
</evidence>
<evidence type="ECO:0000313" key="3">
    <source>
        <dbReference type="EMBL" id="CAB4725420.1"/>
    </source>
</evidence>
<dbReference type="SUPFAM" id="SSF53822">
    <property type="entry name" value="Periplasmic binding protein-like I"/>
    <property type="match status" value="1"/>
</dbReference>
<protein>
    <submittedName>
        <fullName evidence="3">Unannotated protein</fullName>
    </submittedName>
</protein>
<feature type="domain" description="Leucine-binding protein" evidence="2">
    <location>
        <begin position="5"/>
        <end position="330"/>
    </location>
</feature>
<dbReference type="InterPro" id="IPR028082">
    <property type="entry name" value="Peripla_BP_I"/>
</dbReference>
<organism evidence="3">
    <name type="scientific">freshwater metagenome</name>
    <dbReference type="NCBI Taxonomy" id="449393"/>
    <lineage>
        <taxon>unclassified sequences</taxon>
        <taxon>metagenomes</taxon>
        <taxon>ecological metagenomes</taxon>
    </lineage>
</organism>
<reference evidence="3" key="1">
    <citation type="submission" date="2020-05" db="EMBL/GenBank/DDBJ databases">
        <authorList>
            <person name="Chiriac C."/>
            <person name="Salcher M."/>
            <person name="Ghai R."/>
            <person name="Kavagutti S V."/>
        </authorList>
    </citation>
    <scope>NUCLEOTIDE SEQUENCE</scope>
</reference>
<gene>
    <name evidence="3" type="ORF">UFOPK2602_02034</name>
    <name evidence="4" type="ORF">UFOPK3417_00797</name>
</gene>
<dbReference type="EMBL" id="CAEZXX010000182">
    <property type="protein sequence ID" value="CAB4725420.1"/>
    <property type="molecule type" value="Genomic_DNA"/>
</dbReference>
<dbReference type="Gene3D" id="3.40.50.2300">
    <property type="match status" value="2"/>
</dbReference>
<dbReference type="EMBL" id="CAFBLR010000060">
    <property type="protein sequence ID" value="CAB4872026.1"/>
    <property type="molecule type" value="Genomic_DNA"/>
</dbReference>
<keyword evidence="1" id="KW-0732">Signal</keyword>
<proteinExistence type="predicted"/>
<dbReference type="InterPro" id="IPR028081">
    <property type="entry name" value="Leu-bd"/>
</dbReference>
<evidence type="ECO:0000259" key="2">
    <source>
        <dbReference type="Pfam" id="PF13458"/>
    </source>
</evidence>
<dbReference type="PANTHER" id="PTHR30483">
    <property type="entry name" value="LEUCINE-SPECIFIC-BINDING PROTEIN"/>
    <property type="match status" value="1"/>
</dbReference>
<sequence>MKCNFGSVLALTGPGSFYGKTMSRGIDLAIALIKEAGGPEFSVEYWDHKSGDPAAGVTAMTEMVAKGISVKLASYVDDLGAMLGDTAKNHVFTLDGGGGTSIFGQGQPFFWGTRAITPNDTLPGVFEWFKQTYPDKKTVGLIGWDLGGTINDIIKKDVLAKIEKAGLTFNGLYELTAVGASDYSQSITKIKANEPELLIAGIYGQDPGSFANQAATAGIKALIMGSEFTPDGVNASKGTYDQNGWTFAYDYFDAGSADLNPLAKLFVEKFTAANGEAPDFYAANFFENTVRLWELMAEAKKSGIADDKLCNGDTLEAAMEADPTLVSLYGGTPTEVGTSTHDLTTHSVVKRPMGAFTYKDGKVTPLAYFGIDGVDFKMVG</sequence>
<name>A0A6J6RS92_9ZZZZ</name>